<evidence type="ECO:0000313" key="4">
    <source>
        <dbReference type="Proteomes" id="UP000063699"/>
    </source>
</evidence>
<gene>
    <name evidence="3" type="ORF">AOZ06_36985</name>
</gene>
<accession>A0A0N9I7H6</accession>
<feature type="transmembrane region" description="Helical" evidence="2">
    <location>
        <begin position="45"/>
        <end position="64"/>
    </location>
</feature>
<reference evidence="3 4" key="1">
    <citation type="submission" date="2015-07" db="EMBL/GenBank/DDBJ databases">
        <title>Genome sequencing of Kibdelosporangium phytohabitans.</title>
        <authorList>
            <person name="Qin S."/>
            <person name="Xing K."/>
        </authorList>
    </citation>
    <scope>NUCLEOTIDE SEQUENCE [LARGE SCALE GENOMIC DNA]</scope>
    <source>
        <strain evidence="3 4">KLBMP1111</strain>
    </source>
</reference>
<evidence type="ECO:0000313" key="3">
    <source>
        <dbReference type="EMBL" id="ALG11725.1"/>
    </source>
</evidence>
<proteinExistence type="predicted"/>
<keyword evidence="4" id="KW-1185">Reference proteome</keyword>
<keyword evidence="2" id="KW-0472">Membrane</keyword>
<sequence>MGAAHRSGSLPPEDWGAPTGDARLNIQKGDFLVDVSMPARYSRQLLDVFILALAIAGAIIGPVLTLRAMPPDFPAWAVTTLIAFEVVLPPTTALLFVHRKDRRGTGKRE</sequence>
<protein>
    <submittedName>
        <fullName evidence="3">Uncharacterized protein</fullName>
    </submittedName>
</protein>
<dbReference type="EMBL" id="CP012752">
    <property type="protein sequence ID" value="ALG11725.1"/>
    <property type="molecule type" value="Genomic_DNA"/>
</dbReference>
<name>A0A0N9I7H6_9PSEU</name>
<dbReference type="KEGG" id="kphy:AOZ06_36985"/>
<dbReference type="AlphaFoldDB" id="A0A0N9I7H6"/>
<evidence type="ECO:0000256" key="2">
    <source>
        <dbReference type="SAM" id="Phobius"/>
    </source>
</evidence>
<feature type="transmembrane region" description="Helical" evidence="2">
    <location>
        <begin position="76"/>
        <end position="97"/>
    </location>
</feature>
<evidence type="ECO:0000256" key="1">
    <source>
        <dbReference type="SAM" id="MobiDB-lite"/>
    </source>
</evidence>
<organism evidence="3 4">
    <name type="scientific">Kibdelosporangium phytohabitans</name>
    <dbReference type="NCBI Taxonomy" id="860235"/>
    <lineage>
        <taxon>Bacteria</taxon>
        <taxon>Bacillati</taxon>
        <taxon>Actinomycetota</taxon>
        <taxon>Actinomycetes</taxon>
        <taxon>Pseudonocardiales</taxon>
        <taxon>Pseudonocardiaceae</taxon>
        <taxon>Kibdelosporangium</taxon>
    </lineage>
</organism>
<dbReference type="Proteomes" id="UP000063699">
    <property type="component" value="Chromosome"/>
</dbReference>
<keyword evidence="2" id="KW-0812">Transmembrane</keyword>
<keyword evidence="2" id="KW-1133">Transmembrane helix</keyword>
<feature type="region of interest" description="Disordered" evidence="1">
    <location>
        <begin position="1"/>
        <end position="21"/>
    </location>
</feature>